<dbReference type="RefSeq" id="WP_093798177.1">
    <property type="nucleotide sequence ID" value="NZ_CP155571.1"/>
</dbReference>
<reference evidence="1" key="1">
    <citation type="submission" date="2024-05" db="EMBL/GenBank/DDBJ databases">
        <title>Isolation and characterization of Sporomusa carbonis sp. nov., a carboxydotrophic hydrogenogen in the genus of Sporomusa isolated from a charcoal burning pile.</title>
        <authorList>
            <person name="Boeer T."/>
            <person name="Rosenbaum F."/>
            <person name="Eysell L."/>
            <person name="Mueller V."/>
            <person name="Daniel R."/>
            <person name="Poehlein A."/>
        </authorList>
    </citation>
    <scope>NUCLEOTIDE SEQUENCE [LARGE SCALE GENOMIC DNA]</scope>
    <source>
        <strain evidence="1">DSM 3132</strain>
    </source>
</reference>
<protein>
    <submittedName>
        <fullName evidence="1">Uncharacterized protein</fullName>
    </submittedName>
</protein>
<sequence>MMITRIISAPRSNTVALLVRRIVPGQENFANYPFGLLTVPVNQVIRLQPTSDLRGVVGFTQQDISNQNEMIAQFSRL</sequence>
<gene>
    <name evidence="1" type="ORF">SPACI_018650</name>
</gene>
<keyword evidence="2" id="KW-1185">Reference proteome</keyword>
<name>A0ABZ3J0F0_SPOA4</name>
<accession>A0ABZ3J0F0</accession>
<evidence type="ECO:0000313" key="1">
    <source>
        <dbReference type="EMBL" id="XFO71824.1"/>
    </source>
</evidence>
<evidence type="ECO:0000313" key="2">
    <source>
        <dbReference type="Proteomes" id="UP000216052"/>
    </source>
</evidence>
<proteinExistence type="predicted"/>
<organism evidence="1 2">
    <name type="scientific">Sporomusa acidovorans (strain ATCC 49682 / DSM 3132 / Mol)</name>
    <dbReference type="NCBI Taxonomy" id="1123286"/>
    <lineage>
        <taxon>Bacteria</taxon>
        <taxon>Bacillati</taxon>
        <taxon>Bacillota</taxon>
        <taxon>Negativicutes</taxon>
        <taxon>Selenomonadales</taxon>
        <taxon>Sporomusaceae</taxon>
        <taxon>Sporomusa</taxon>
    </lineage>
</organism>
<dbReference type="Proteomes" id="UP000216052">
    <property type="component" value="Chromosome"/>
</dbReference>
<dbReference type="EMBL" id="CP155571">
    <property type="protein sequence ID" value="XFO71824.1"/>
    <property type="molecule type" value="Genomic_DNA"/>
</dbReference>